<dbReference type="InterPro" id="IPR000620">
    <property type="entry name" value="EamA_dom"/>
</dbReference>
<proteinExistence type="inferred from homology"/>
<comment type="subcellular location">
    <subcellularLocation>
        <location evidence="1">Membrane</location>
        <topology evidence="1">Multi-pass membrane protein</topology>
    </subcellularLocation>
</comment>
<dbReference type="SUPFAM" id="SSF103481">
    <property type="entry name" value="Multidrug resistance efflux transporter EmrE"/>
    <property type="match status" value="2"/>
</dbReference>
<feature type="transmembrane region" description="Helical" evidence="6">
    <location>
        <begin position="236"/>
        <end position="256"/>
    </location>
</feature>
<evidence type="ECO:0000256" key="2">
    <source>
        <dbReference type="ARBA" id="ARBA00007362"/>
    </source>
</evidence>
<dbReference type="AlphaFoldDB" id="A0A245ZIJ9"/>
<reference evidence="8 9" key="1">
    <citation type="submission" date="2017-03" db="EMBL/GenBank/DDBJ databases">
        <title>Genome sequence of Sphingomonas mucosissima DSM 17494.</title>
        <authorList>
            <person name="Poehlein A."/>
            <person name="Wuebbeler J.H."/>
            <person name="Steinbuechel A."/>
            <person name="Daniel R."/>
        </authorList>
    </citation>
    <scope>NUCLEOTIDE SEQUENCE [LARGE SCALE GENOMIC DNA]</scope>
    <source>
        <strain evidence="8 9">DSM 17494</strain>
    </source>
</reference>
<evidence type="ECO:0000256" key="4">
    <source>
        <dbReference type="ARBA" id="ARBA00022989"/>
    </source>
</evidence>
<gene>
    <name evidence="8" type="primary">eamA</name>
    <name evidence="8" type="ORF">SPMU_19920</name>
</gene>
<feature type="transmembrane region" description="Helical" evidence="6">
    <location>
        <begin position="262"/>
        <end position="280"/>
    </location>
</feature>
<feature type="domain" description="EamA" evidence="7">
    <location>
        <begin position="143"/>
        <end position="279"/>
    </location>
</feature>
<dbReference type="OrthoDB" id="7158585at2"/>
<feature type="transmembrane region" description="Helical" evidence="6">
    <location>
        <begin position="172"/>
        <end position="191"/>
    </location>
</feature>
<evidence type="ECO:0000256" key="3">
    <source>
        <dbReference type="ARBA" id="ARBA00022692"/>
    </source>
</evidence>
<feature type="transmembrane region" description="Helical" evidence="6">
    <location>
        <begin position="61"/>
        <end position="82"/>
    </location>
</feature>
<evidence type="ECO:0000256" key="6">
    <source>
        <dbReference type="SAM" id="Phobius"/>
    </source>
</evidence>
<dbReference type="PANTHER" id="PTHR32322:SF2">
    <property type="entry name" value="EAMA DOMAIN-CONTAINING PROTEIN"/>
    <property type="match status" value="1"/>
</dbReference>
<comment type="similarity">
    <text evidence="2">Belongs to the EamA transporter family.</text>
</comment>
<dbReference type="Gene3D" id="1.10.3730.20">
    <property type="match status" value="1"/>
</dbReference>
<feature type="transmembrane region" description="Helical" evidence="6">
    <location>
        <begin position="33"/>
        <end position="54"/>
    </location>
</feature>
<evidence type="ECO:0000313" key="8">
    <source>
        <dbReference type="EMBL" id="OWK29572.1"/>
    </source>
</evidence>
<feature type="transmembrane region" description="Helical" evidence="6">
    <location>
        <begin position="88"/>
        <end position="110"/>
    </location>
</feature>
<comment type="caution">
    <text evidence="8">The sequence shown here is derived from an EMBL/GenBank/DDBJ whole genome shotgun (WGS) entry which is preliminary data.</text>
</comment>
<dbReference type="InterPro" id="IPR050638">
    <property type="entry name" value="AA-Vitamin_Transporters"/>
</dbReference>
<dbReference type="PANTHER" id="PTHR32322">
    <property type="entry name" value="INNER MEMBRANE TRANSPORTER"/>
    <property type="match status" value="1"/>
</dbReference>
<dbReference type="InterPro" id="IPR037185">
    <property type="entry name" value="EmrE-like"/>
</dbReference>
<dbReference type="Proteomes" id="UP000197783">
    <property type="component" value="Unassembled WGS sequence"/>
</dbReference>
<accession>A0A245ZIJ9</accession>
<feature type="transmembrane region" description="Helical" evidence="6">
    <location>
        <begin position="203"/>
        <end position="229"/>
    </location>
</feature>
<evidence type="ECO:0000313" key="9">
    <source>
        <dbReference type="Proteomes" id="UP000197783"/>
    </source>
</evidence>
<sequence length="295" mass="31607">MKVRDFLLLVLICLVWGYSNVLSKIVVGAWGIPPLFFAAVRFAVVIAATLPWLLPMPRPRWRIIVIGLLMGAGNFALLFIGLQTASPSAAAVVIQIGVPFTTLLSIVMLGERIHWRRGLGIALTLAGVLLVVWNPEGVALSAGLWFVVGAAFTGSLGAVLMKQVEDVAPLRFQAWVGLVSFLPLALATAVFEQNQWASATAIGWPFVGAVLFAALVVSVIGHTSYYGLIRRYEANLLAPLTLMTPLFTIAFGVLLTGDQLDLRMVAGAMLALAGVLVVALRSRPQSPLLAEREQA</sequence>
<protein>
    <submittedName>
        <fullName evidence="8">Putative amino-acid metabolite efflux pump</fullName>
    </submittedName>
</protein>
<keyword evidence="3 6" id="KW-0812">Transmembrane</keyword>
<keyword evidence="9" id="KW-1185">Reference proteome</keyword>
<dbReference type="EMBL" id="NBBJ01000003">
    <property type="protein sequence ID" value="OWK29572.1"/>
    <property type="molecule type" value="Genomic_DNA"/>
</dbReference>
<feature type="transmembrane region" description="Helical" evidence="6">
    <location>
        <begin position="139"/>
        <end position="160"/>
    </location>
</feature>
<evidence type="ECO:0000259" key="7">
    <source>
        <dbReference type="Pfam" id="PF00892"/>
    </source>
</evidence>
<keyword evidence="4 6" id="KW-1133">Transmembrane helix</keyword>
<name>A0A245ZIJ9_9SPHN</name>
<feature type="transmembrane region" description="Helical" evidence="6">
    <location>
        <begin position="117"/>
        <end position="133"/>
    </location>
</feature>
<dbReference type="RefSeq" id="WP_088333730.1">
    <property type="nucleotide sequence ID" value="NZ_NBBJ01000003.1"/>
</dbReference>
<organism evidence="8 9">
    <name type="scientific">Sphingomonas mucosissima</name>
    <dbReference type="NCBI Taxonomy" id="370959"/>
    <lineage>
        <taxon>Bacteria</taxon>
        <taxon>Pseudomonadati</taxon>
        <taxon>Pseudomonadota</taxon>
        <taxon>Alphaproteobacteria</taxon>
        <taxon>Sphingomonadales</taxon>
        <taxon>Sphingomonadaceae</taxon>
        <taxon>Sphingomonas</taxon>
    </lineage>
</organism>
<keyword evidence="5 6" id="KW-0472">Membrane</keyword>
<feature type="domain" description="EamA" evidence="7">
    <location>
        <begin position="7"/>
        <end position="132"/>
    </location>
</feature>
<evidence type="ECO:0000256" key="5">
    <source>
        <dbReference type="ARBA" id="ARBA00023136"/>
    </source>
</evidence>
<dbReference type="Pfam" id="PF00892">
    <property type="entry name" value="EamA"/>
    <property type="match status" value="2"/>
</dbReference>
<evidence type="ECO:0000256" key="1">
    <source>
        <dbReference type="ARBA" id="ARBA00004141"/>
    </source>
</evidence>
<dbReference type="GO" id="GO:0016020">
    <property type="term" value="C:membrane"/>
    <property type="evidence" value="ECO:0007669"/>
    <property type="project" value="UniProtKB-SubCell"/>
</dbReference>